<evidence type="ECO:0000259" key="3">
    <source>
        <dbReference type="Pfam" id="PF18142"/>
    </source>
</evidence>
<feature type="region of interest" description="Disordered" evidence="1">
    <location>
        <begin position="298"/>
        <end position="317"/>
    </location>
</feature>
<evidence type="ECO:0000313" key="4">
    <source>
        <dbReference type="EMBL" id="KAK5943281.1"/>
    </source>
</evidence>
<dbReference type="Pfam" id="PF18142">
    <property type="entry name" value="SLATT_fungal"/>
    <property type="match status" value="1"/>
</dbReference>
<evidence type="ECO:0000313" key="5">
    <source>
        <dbReference type="Proteomes" id="UP001334248"/>
    </source>
</evidence>
<organism evidence="4 5">
    <name type="scientific">Knufia obscura</name>
    <dbReference type="NCBI Taxonomy" id="1635080"/>
    <lineage>
        <taxon>Eukaryota</taxon>
        <taxon>Fungi</taxon>
        <taxon>Dikarya</taxon>
        <taxon>Ascomycota</taxon>
        <taxon>Pezizomycotina</taxon>
        <taxon>Eurotiomycetes</taxon>
        <taxon>Chaetothyriomycetidae</taxon>
        <taxon>Chaetothyriales</taxon>
        <taxon>Trichomeriaceae</taxon>
        <taxon>Knufia</taxon>
    </lineage>
</organism>
<protein>
    <recommendedName>
        <fullName evidence="3">SMODS and SLOG-associating 2TM effector domain-containing protein</fullName>
    </recommendedName>
</protein>
<dbReference type="PANTHER" id="PTHR38793">
    <property type="entry name" value="SLATT_FUNGAL DOMAIN-CONTAINING PROTEIN-RELATED"/>
    <property type="match status" value="1"/>
</dbReference>
<dbReference type="PANTHER" id="PTHR38793:SF3">
    <property type="entry name" value="SMODS AND SLOG-ASSOCIATING 2TM EFFECTOR DOMAIN-CONTAINING PROTEIN"/>
    <property type="match status" value="1"/>
</dbReference>
<keyword evidence="2" id="KW-0812">Transmembrane</keyword>
<evidence type="ECO:0000256" key="2">
    <source>
        <dbReference type="SAM" id="Phobius"/>
    </source>
</evidence>
<feature type="transmembrane region" description="Helical" evidence="2">
    <location>
        <begin position="165"/>
        <end position="185"/>
    </location>
</feature>
<dbReference type="GeneID" id="89997737"/>
<gene>
    <name evidence="4" type="ORF">PMZ80_004288</name>
</gene>
<comment type="caution">
    <text evidence="4">The sequence shown here is derived from an EMBL/GenBank/DDBJ whole genome shotgun (WGS) entry which is preliminary data.</text>
</comment>
<reference evidence="4 5" key="1">
    <citation type="journal article" date="2023" name="Res Sq">
        <title>Genomic and morphological characterization of Knufia obscura isolated from the Mars 2020 spacecraft assembly facility.</title>
        <authorList>
            <person name="Chander A.M."/>
            <person name="Teixeira M.M."/>
            <person name="Singh N.K."/>
            <person name="Williams M.P."/>
            <person name="Parker C.W."/>
            <person name="Leo P."/>
            <person name="Stajich J.E."/>
            <person name="Torok T."/>
            <person name="Tighe S."/>
            <person name="Mason C.E."/>
            <person name="Venkateswaran K."/>
        </authorList>
    </citation>
    <scope>NUCLEOTIDE SEQUENCE [LARGE SCALE GENOMIC DNA]</scope>
    <source>
        <strain evidence="4 5">CCFEE 5817</strain>
    </source>
</reference>
<dbReference type="RefSeq" id="XP_064731371.1">
    <property type="nucleotide sequence ID" value="XM_064872713.1"/>
</dbReference>
<feature type="compositionally biased region" description="Low complexity" evidence="1">
    <location>
        <begin position="14"/>
        <end position="25"/>
    </location>
</feature>
<keyword evidence="2" id="KW-0472">Membrane</keyword>
<dbReference type="EMBL" id="JAVHJV010000004">
    <property type="protein sequence ID" value="KAK5943281.1"/>
    <property type="molecule type" value="Genomic_DNA"/>
</dbReference>
<accession>A0ABR0RRN9</accession>
<sequence>MPINSAHDIDPESQQDQMQYQDATQQTFYDAPLTLEQFRTLVGIPQDAIPTTNDDKRKESENAQNGLKNATNPGKSDDMPHSTFPIRPATVRALPTQSSRILVFAGVLSRPSFARRWRRTKAERSARKMVALTGTSEEDEYATSLYYSLVCEESDQWRLYHIYNIITYACLILQLVIASALVIVGAIPNNARASGNADTYRGHRIAVAILGAITGLLTGVLSLLKGQGLPIRFLQYASRLRQVRDKIELTERTLRAGIPCTYITYQHFLDLWHEYENVINERDMNRPDAWASMNIAANSTDSKGGTTSQNHPLPNMLPSVVQSRAVPTHSRTGARGI</sequence>
<dbReference type="Proteomes" id="UP001334248">
    <property type="component" value="Unassembled WGS sequence"/>
</dbReference>
<keyword evidence="2" id="KW-1133">Transmembrane helix</keyword>
<keyword evidence="5" id="KW-1185">Reference proteome</keyword>
<dbReference type="NCBIfam" id="NF033635">
    <property type="entry name" value="SLATT_fungal"/>
    <property type="match status" value="1"/>
</dbReference>
<feature type="transmembrane region" description="Helical" evidence="2">
    <location>
        <begin position="205"/>
        <end position="224"/>
    </location>
</feature>
<feature type="region of interest" description="Disordered" evidence="1">
    <location>
        <begin position="46"/>
        <end position="85"/>
    </location>
</feature>
<feature type="compositionally biased region" description="Polar residues" evidence="1">
    <location>
        <begin position="298"/>
        <end position="312"/>
    </location>
</feature>
<evidence type="ECO:0000256" key="1">
    <source>
        <dbReference type="SAM" id="MobiDB-lite"/>
    </source>
</evidence>
<feature type="domain" description="SMODS and SLOG-associating 2TM effector" evidence="3">
    <location>
        <begin position="151"/>
        <end position="279"/>
    </location>
</feature>
<name>A0ABR0RRN9_9EURO</name>
<dbReference type="InterPro" id="IPR041622">
    <property type="entry name" value="SLATT_fungi"/>
</dbReference>
<proteinExistence type="predicted"/>
<feature type="compositionally biased region" description="Polar residues" evidence="1">
    <location>
        <begin position="62"/>
        <end position="74"/>
    </location>
</feature>
<feature type="region of interest" description="Disordered" evidence="1">
    <location>
        <begin position="1"/>
        <end position="25"/>
    </location>
</feature>